<evidence type="ECO:0000256" key="1">
    <source>
        <dbReference type="SAM" id="SignalP"/>
    </source>
</evidence>
<dbReference type="SUPFAM" id="SSF49354">
    <property type="entry name" value="PapD-like"/>
    <property type="match status" value="1"/>
</dbReference>
<dbReference type="AlphaFoldDB" id="A0A917DJS4"/>
<proteinExistence type="predicted"/>
<dbReference type="EMBL" id="BMIO01000005">
    <property type="protein sequence ID" value="GGD45607.1"/>
    <property type="molecule type" value="Genomic_DNA"/>
</dbReference>
<feature type="domain" description="Pili assembly chaperone N-terminal" evidence="2">
    <location>
        <begin position="209"/>
        <end position="323"/>
    </location>
</feature>
<protein>
    <recommendedName>
        <fullName evidence="6">Fimbrial chaperone protein</fullName>
    </recommendedName>
</protein>
<evidence type="ECO:0000313" key="5">
    <source>
        <dbReference type="Proteomes" id="UP000598997"/>
    </source>
</evidence>
<dbReference type="GO" id="GO:0071555">
    <property type="term" value="P:cell wall organization"/>
    <property type="evidence" value="ECO:0007669"/>
    <property type="project" value="InterPro"/>
</dbReference>
<dbReference type="InterPro" id="IPR016147">
    <property type="entry name" value="Pili_assmbl_chaperone_N"/>
</dbReference>
<comment type="caution">
    <text evidence="4">The sequence shown here is derived from an EMBL/GenBank/DDBJ whole genome shotgun (WGS) entry which is preliminary data.</text>
</comment>
<dbReference type="InterPro" id="IPR013783">
    <property type="entry name" value="Ig-like_fold"/>
</dbReference>
<feature type="signal peptide" evidence="1">
    <location>
        <begin position="1"/>
        <end position="21"/>
    </location>
</feature>
<dbReference type="InterPro" id="IPR007893">
    <property type="entry name" value="Spore_coat_U/FanG"/>
</dbReference>
<reference evidence="4 5" key="1">
    <citation type="journal article" date="2014" name="Int. J. Syst. Evol. Microbiol.">
        <title>Complete genome sequence of Corynebacterium casei LMG S-19264T (=DSM 44701T), isolated from a smear-ripened cheese.</title>
        <authorList>
            <consortium name="US DOE Joint Genome Institute (JGI-PGF)"/>
            <person name="Walter F."/>
            <person name="Albersmeier A."/>
            <person name="Kalinowski J."/>
            <person name="Ruckert C."/>
        </authorList>
    </citation>
    <scope>NUCLEOTIDE SEQUENCE [LARGE SCALE GENOMIC DNA]</scope>
    <source>
        <strain evidence="4 5">CGMCC 1.15358</strain>
    </source>
</reference>
<dbReference type="Pfam" id="PF00345">
    <property type="entry name" value="PapD_N"/>
    <property type="match status" value="1"/>
</dbReference>
<dbReference type="PANTHER" id="PTHR37089">
    <property type="entry name" value="PROTEIN U-RELATED"/>
    <property type="match status" value="1"/>
</dbReference>
<evidence type="ECO:0000259" key="2">
    <source>
        <dbReference type="Pfam" id="PF00345"/>
    </source>
</evidence>
<dbReference type="Pfam" id="PF05229">
    <property type="entry name" value="SCPU"/>
    <property type="match status" value="1"/>
</dbReference>
<gene>
    <name evidence="4" type="ORF">GCM10010989_19730</name>
</gene>
<dbReference type="InterPro" id="IPR053167">
    <property type="entry name" value="Spore_coat_component"/>
</dbReference>
<sequence>MKTILKIGGVAAALIAAPAYAGTDDTTMPVTAEVLDACEVSATPMAFGTIPVLGSQDIDASATVSLLCTVGANYDVAMDVGLNSAGGGQRYLGNSAGAADVIPYEIYTDAARSSIWGNTAGNTVGGVATTGLVDITAYGRIPVSAVPVVAGSYEDTVTVTVTSDRRDLTMRNGAIALLALLAATSPLAAETSDAPASPAGAASDRGANISVAPLRLELDGAQTAEILRLRNPATRKIGVQVRIFAWDQVDGKDVYSPTTDVTVSPSIIQIKPGDTQVFRVVRTTQPGETEKRYRVAIDQLPDPSLNRHGEFTPRLRFTLPLFVDRQTAQPAQLAWQVAGNKLLLDNAGGQTVRIAAVAMNDGTGETLPLDRSGLRYVMGSTSAEWTIGTGCPSGPIEIAALVDGEETRVQAQPNCG</sequence>
<dbReference type="GO" id="GO:0030288">
    <property type="term" value="C:outer membrane-bounded periplasmic space"/>
    <property type="evidence" value="ECO:0007669"/>
    <property type="project" value="InterPro"/>
</dbReference>
<dbReference type="SMART" id="SM00972">
    <property type="entry name" value="SCPU"/>
    <property type="match status" value="1"/>
</dbReference>
<keyword evidence="5" id="KW-1185">Reference proteome</keyword>
<organism evidence="4 5">
    <name type="scientific">Croceicoccus pelagius</name>
    <dbReference type="NCBI Taxonomy" id="1703341"/>
    <lineage>
        <taxon>Bacteria</taxon>
        <taxon>Pseudomonadati</taxon>
        <taxon>Pseudomonadota</taxon>
        <taxon>Alphaproteobacteria</taxon>
        <taxon>Sphingomonadales</taxon>
        <taxon>Erythrobacteraceae</taxon>
        <taxon>Croceicoccus</taxon>
    </lineage>
</organism>
<name>A0A917DJS4_9SPHN</name>
<dbReference type="RefSeq" id="WP_066761189.1">
    <property type="nucleotide sequence ID" value="NZ_BMIO01000005.1"/>
</dbReference>
<feature type="domain" description="Spore coat protein U/FanG" evidence="3">
    <location>
        <begin position="26"/>
        <end position="160"/>
    </location>
</feature>
<dbReference type="InterPro" id="IPR008962">
    <property type="entry name" value="PapD-like_sf"/>
</dbReference>
<evidence type="ECO:0008006" key="6">
    <source>
        <dbReference type="Google" id="ProtNLM"/>
    </source>
</evidence>
<dbReference type="Proteomes" id="UP000598997">
    <property type="component" value="Unassembled WGS sequence"/>
</dbReference>
<accession>A0A917DJS4</accession>
<dbReference type="OrthoDB" id="511700at2"/>
<keyword evidence="1" id="KW-0732">Signal</keyword>
<feature type="chain" id="PRO_5037884830" description="Fimbrial chaperone protein" evidence="1">
    <location>
        <begin position="22"/>
        <end position="416"/>
    </location>
</feature>
<evidence type="ECO:0000313" key="4">
    <source>
        <dbReference type="EMBL" id="GGD45607.1"/>
    </source>
</evidence>
<evidence type="ECO:0000259" key="3">
    <source>
        <dbReference type="Pfam" id="PF05229"/>
    </source>
</evidence>
<dbReference type="Gene3D" id="2.60.40.10">
    <property type="entry name" value="Immunoglobulins"/>
    <property type="match status" value="1"/>
</dbReference>